<dbReference type="Proteomes" id="UP000642094">
    <property type="component" value="Unassembled WGS sequence"/>
</dbReference>
<protein>
    <submittedName>
        <fullName evidence="2">CDP-alcohol phosphatidyltransferase family protein</fullName>
    </submittedName>
</protein>
<feature type="transmembrane region" description="Helical" evidence="1">
    <location>
        <begin position="55"/>
        <end position="78"/>
    </location>
</feature>
<dbReference type="RefSeq" id="WP_190403968.1">
    <property type="nucleotide sequence ID" value="NZ_JACJQB010000029.1"/>
</dbReference>
<gene>
    <name evidence="2" type="ORF">H6F41_13405</name>
</gene>
<dbReference type="InterPro" id="IPR000462">
    <property type="entry name" value="CDP-OH_P_trans"/>
</dbReference>
<comment type="caution">
    <text evidence="2">The sequence shown here is derived from an EMBL/GenBank/DDBJ whole genome shotgun (WGS) entry which is preliminary data.</text>
</comment>
<accession>A0ABR8A056</accession>
<feature type="transmembrane region" description="Helical" evidence="1">
    <location>
        <begin position="162"/>
        <end position="195"/>
    </location>
</feature>
<reference evidence="2 3" key="1">
    <citation type="journal article" date="2020" name="ISME J.">
        <title>Comparative genomics reveals insights into cyanobacterial evolution and habitat adaptation.</title>
        <authorList>
            <person name="Chen M.Y."/>
            <person name="Teng W.K."/>
            <person name="Zhao L."/>
            <person name="Hu C.X."/>
            <person name="Zhou Y.K."/>
            <person name="Han B.P."/>
            <person name="Song L.R."/>
            <person name="Shu W.S."/>
        </authorList>
    </citation>
    <scope>NUCLEOTIDE SEQUENCE [LARGE SCALE GENOMIC DNA]</scope>
    <source>
        <strain evidence="2 3">FACHB-723</strain>
    </source>
</reference>
<evidence type="ECO:0000256" key="1">
    <source>
        <dbReference type="SAM" id="Phobius"/>
    </source>
</evidence>
<keyword evidence="1" id="KW-0472">Membrane</keyword>
<keyword evidence="3" id="KW-1185">Reference proteome</keyword>
<keyword evidence="1" id="KW-0812">Transmembrane</keyword>
<sequence length="208" mass="22369">MVSIYQCKSTFQNYLRPLVNRLAAWQISPNQVTVSAILLSGATGLALVQSTQLAIAIFPSTQAVLLSVPVVLLIRMALNAIDGMLAREHGKTTKFGCILNELGDVLSDIALYLPFSLIAGVSAPLIVGIVILAIASEMVGVLGYEIAHKRHYEGPMGKSDRAFVFGIVGLILGLGIAPTQWLTILLSAVILLQVWTMINRIQSMLQEA</sequence>
<keyword evidence="1" id="KW-1133">Transmembrane helix</keyword>
<evidence type="ECO:0000313" key="2">
    <source>
        <dbReference type="EMBL" id="MBD2189135.1"/>
    </source>
</evidence>
<organism evidence="2 3">
    <name type="scientific">Pseudanabaena mucicola FACHB-723</name>
    <dbReference type="NCBI Taxonomy" id="2692860"/>
    <lineage>
        <taxon>Bacteria</taxon>
        <taxon>Bacillati</taxon>
        <taxon>Cyanobacteriota</taxon>
        <taxon>Cyanophyceae</taxon>
        <taxon>Pseudanabaenales</taxon>
        <taxon>Pseudanabaenaceae</taxon>
        <taxon>Pseudanabaena</taxon>
    </lineage>
</organism>
<dbReference type="Pfam" id="PF01066">
    <property type="entry name" value="CDP-OH_P_transf"/>
    <property type="match status" value="1"/>
</dbReference>
<dbReference type="EMBL" id="JACJQB010000029">
    <property type="protein sequence ID" value="MBD2189135.1"/>
    <property type="molecule type" value="Genomic_DNA"/>
</dbReference>
<proteinExistence type="predicted"/>
<evidence type="ECO:0000313" key="3">
    <source>
        <dbReference type="Proteomes" id="UP000642094"/>
    </source>
</evidence>
<dbReference type="Gene3D" id="1.20.120.1760">
    <property type="match status" value="1"/>
</dbReference>
<feature type="transmembrane region" description="Helical" evidence="1">
    <location>
        <begin position="109"/>
        <end position="142"/>
    </location>
</feature>
<dbReference type="InterPro" id="IPR043130">
    <property type="entry name" value="CDP-OH_PTrfase_TM_dom"/>
</dbReference>
<name>A0ABR8A056_9CYAN</name>